<dbReference type="InterPro" id="IPR014025">
    <property type="entry name" value="Glutaredoxin_subgr"/>
</dbReference>
<evidence type="ECO:0000256" key="5">
    <source>
        <dbReference type="ARBA" id="ARBA00023284"/>
    </source>
</evidence>
<evidence type="ECO:0000256" key="7">
    <source>
        <dbReference type="ARBA" id="ARBA00047960"/>
    </source>
</evidence>
<sequence length="123" mass="13649">MSFIFRRLFSTTSPTMSEAAQEKVKQLIADNGVVVFSKTYCPYCQNTKRLLDGYGAKYAAYELDKESNSDLQDALFEITGQRTVPNIYINKQHIGGDSDFQAVVKNGKDGKNIEELLQAAGAI</sequence>
<dbReference type="PROSITE" id="PS51354">
    <property type="entry name" value="GLUTAREDOXIN_2"/>
    <property type="match status" value="1"/>
</dbReference>
<reference evidence="9" key="1">
    <citation type="submission" date="2023-06" db="EMBL/GenBank/DDBJ databases">
        <title>Genome-scale phylogeny and comparative genomics of the fungal order Sordariales.</title>
        <authorList>
            <consortium name="Lawrence Berkeley National Laboratory"/>
            <person name="Hensen N."/>
            <person name="Bonometti L."/>
            <person name="Westerberg I."/>
            <person name="Brannstrom I.O."/>
            <person name="Guillou S."/>
            <person name="Cros-Aarteil S."/>
            <person name="Calhoun S."/>
            <person name="Haridas S."/>
            <person name="Kuo A."/>
            <person name="Mondo S."/>
            <person name="Pangilinan J."/>
            <person name="Riley R."/>
            <person name="LaButti K."/>
            <person name="Andreopoulos B."/>
            <person name="Lipzen A."/>
            <person name="Chen C."/>
            <person name="Yanf M."/>
            <person name="Daum C."/>
            <person name="Ng V."/>
            <person name="Clum A."/>
            <person name="Steindorff A."/>
            <person name="Ohm R."/>
            <person name="Martin F."/>
            <person name="Silar P."/>
            <person name="Natvig D."/>
            <person name="Lalanne C."/>
            <person name="Gautier V."/>
            <person name="Ament-velasquez S.L."/>
            <person name="Kruys A."/>
            <person name="Hutchinson M.I."/>
            <person name="Powell A.J."/>
            <person name="Barry K."/>
            <person name="Miller A.N."/>
            <person name="Grigoriev I.V."/>
            <person name="Debuchy R."/>
            <person name="Gladieux P."/>
            <person name="Thoren M.H."/>
            <person name="Johannesson H."/>
        </authorList>
    </citation>
    <scope>NUCLEOTIDE SEQUENCE</scope>
    <source>
        <strain evidence="9">SMH3187-1</strain>
    </source>
</reference>
<dbReference type="PANTHER" id="PTHR45694">
    <property type="entry name" value="GLUTAREDOXIN 2"/>
    <property type="match status" value="1"/>
</dbReference>
<dbReference type="AlphaFoldDB" id="A0AA40FB25"/>
<dbReference type="EMBL" id="JAUKUD010000001">
    <property type="protein sequence ID" value="KAK0754489.1"/>
    <property type="molecule type" value="Genomic_DNA"/>
</dbReference>
<keyword evidence="3" id="KW-0249">Electron transport</keyword>
<comment type="catalytic activity">
    <reaction evidence="1">
        <text>2 glutathione + H2O2 = glutathione disulfide + 2 H2O</text>
        <dbReference type="Rhea" id="RHEA:16833"/>
        <dbReference type="ChEBI" id="CHEBI:15377"/>
        <dbReference type="ChEBI" id="CHEBI:16240"/>
        <dbReference type="ChEBI" id="CHEBI:57925"/>
        <dbReference type="ChEBI" id="CHEBI:58297"/>
        <dbReference type="EC" id="1.11.1.9"/>
    </reaction>
</comment>
<dbReference type="PRINTS" id="PR00160">
    <property type="entry name" value="GLUTAREDOXIN"/>
</dbReference>
<dbReference type="GO" id="GO:0005737">
    <property type="term" value="C:cytoplasm"/>
    <property type="evidence" value="ECO:0007669"/>
    <property type="project" value="TreeGrafter"/>
</dbReference>
<dbReference type="GO" id="GO:0004364">
    <property type="term" value="F:glutathione transferase activity"/>
    <property type="evidence" value="ECO:0007669"/>
    <property type="project" value="UniProtKB-EC"/>
</dbReference>
<keyword evidence="4" id="KW-1015">Disulfide bond</keyword>
<dbReference type="GO" id="GO:0005634">
    <property type="term" value="C:nucleus"/>
    <property type="evidence" value="ECO:0007669"/>
    <property type="project" value="TreeGrafter"/>
</dbReference>
<evidence type="ECO:0000256" key="4">
    <source>
        <dbReference type="ARBA" id="ARBA00023157"/>
    </source>
</evidence>
<feature type="domain" description="Glutaredoxin" evidence="8">
    <location>
        <begin position="33"/>
        <end position="94"/>
    </location>
</feature>
<evidence type="ECO:0000313" key="9">
    <source>
        <dbReference type="EMBL" id="KAK0754489.1"/>
    </source>
</evidence>
<keyword evidence="10" id="KW-1185">Reference proteome</keyword>
<evidence type="ECO:0000256" key="6">
    <source>
        <dbReference type="ARBA" id="ARBA00035808"/>
    </source>
</evidence>
<dbReference type="InterPro" id="IPR002109">
    <property type="entry name" value="Glutaredoxin"/>
</dbReference>
<keyword evidence="2" id="KW-0813">Transport</keyword>
<dbReference type="NCBIfam" id="TIGR02180">
    <property type="entry name" value="GRX_euk"/>
    <property type="match status" value="1"/>
</dbReference>
<dbReference type="CDD" id="cd03419">
    <property type="entry name" value="GRX_GRXh_1_2_like"/>
    <property type="match status" value="1"/>
</dbReference>
<dbReference type="Proteomes" id="UP001172155">
    <property type="component" value="Unassembled WGS sequence"/>
</dbReference>
<comment type="catalytic activity">
    <reaction evidence="7">
        <text>RX + glutathione = an S-substituted glutathione + a halide anion + H(+)</text>
        <dbReference type="Rhea" id="RHEA:16437"/>
        <dbReference type="ChEBI" id="CHEBI:15378"/>
        <dbReference type="ChEBI" id="CHEBI:16042"/>
        <dbReference type="ChEBI" id="CHEBI:17792"/>
        <dbReference type="ChEBI" id="CHEBI:57925"/>
        <dbReference type="ChEBI" id="CHEBI:90779"/>
        <dbReference type="EC" id="2.5.1.18"/>
    </reaction>
</comment>
<dbReference type="InterPro" id="IPR011767">
    <property type="entry name" value="GLR_AS"/>
</dbReference>
<dbReference type="GO" id="GO:0034599">
    <property type="term" value="P:cellular response to oxidative stress"/>
    <property type="evidence" value="ECO:0007669"/>
    <property type="project" value="TreeGrafter"/>
</dbReference>
<gene>
    <name evidence="9" type="ORF">B0T18DRAFT_399276</name>
</gene>
<evidence type="ECO:0000259" key="8">
    <source>
        <dbReference type="Pfam" id="PF00462"/>
    </source>
</evidence>
<name>A0AA40FB25_9PEZI</name>
<accession>A0AA40FB25</accession>
<dbReference type="SUPFAM" id="SSF52833">
    <property type="entry name" value="Thioredoxin-like"/>
    <property type="match status" value="1"/>
</dbReference>
<evidence type="ECO:0000313" key="10">
    <source>
        <dbReference type="Proteomes" id="UP001172155"/>
    </source>
</evidence>
<proteinExistence type="predicted"/>
<dbReference type="InterPro" id="IPR017937">
    <property type="entry name" value="Thioredoxin_CS"/>
</dbReference>
<dbReference type="Pfam" id="PF00462">
    <property type="entry name" value="Glutaredoxin"/>
    <property type="match status" value="1"/>
</dbReference>
<dbReference type="PROSITE" id="PS00194">
    <property type="entry name" value="THIOREDOXIN_1"/>
    <property type="match status" value="1"/>
</dbReference>
<dbReference type="Gene3D" id="3.40.30.10">
    <property type="entry name" value="Glutaredoxin"/>
    <property type="match status" value="1"/>
</dbReference>
<comment type="catalytic activity">
    <reaction evidence="6">
        <text>1-chloro-2,4-dinitrobenzene + glutathione = 2,4-dinitrophenyl-S-glutathione + chloride + H(+)</text>
        <dbReference type="Rhea" id="RHEA:51220"/>
        <dbReference type="ChEBI" id="CHEBI:15378"/>
        <dbReference type="ChEBI" id="CHEBI:17996"/>
        <dbReference type="ChEBI" id="CHEBI:34718"/>
        <dbReference type="ChEBI" id="CHEBI:57925"/>
        <dbReference type="ChEBI" id="CHEBI:133977"/>
        <dbReference type="EC" id="2.5.1.18"/>
    </reaction>
</comment>
<evidence type="ECO:0000256" key="2">
    <source>
        <dbReference type="ARBA" id="ARBA00022448"/>
    </source>
</evidence>
<protein>
    <submittedName>
        <fullName evidence="9">Thioredoxin-like protein</fullName>
    </submittedName>
</protein>
<comment type="caution">
    <text evidence="9">The sequence shown here is derived from an EMBL/GenBank/DDBJ whole genome shotgun (WGS) entry which is preliminary data.</text>
</comment>
<dbReference type="InterPro" id="IPR011899">
    <property type="entry name" value="Glutaredoxin_euk/vir"/>
</dbReference>
<organism evidence="9 10">
    <name type="scientific">Schizothecium vesticola</name>
    <dbReference type="NCBI Taxonomy" id="314040"/>
    <lineage>
        <taxon>Eukaryota</taxon>
        <taxon>Fungi</taxon>
        <taxon>Dikarya</taxon>
        <taxon>Ascomycota</taxon>
        <taxon>Pezizomycotina</taxon>
        <taxon>Sordariomycetes</taxon>
        <taxon>Sordariomycetidae</taxon>
        <taxon>Sordariales</taxon>
        <taxon>Schizotheciaceae</taxon>
        <taxon>Schizothecium</taxon>
    </lineage>
</organism>
<evidence type="ECO:0000256" key="1">
    <source>
        <dbReference type="ARBA" id="ARBA00000217"/>
    </source>
</evidence>
<dbReference type="PANTHER" id="PTHR45694:SF18">
    <property type="entry name" value="GLUTAREDOXIN-1-RELATED"/>
    <property type="match status" value="1"/>
</dbReference>
<keyword evidence="5" id="KW-0676">Redox-active center</keyword>
<dbReference type="InterPro" id="IPR036249">
    <property type="entry name" value="Thioredoxin-like_sf"/>
</dbReference>
<dbReference type="GO" id="GO:0004602">
    <property type="term" value="F:glutathione peroxidase activity"/>
    <property type="evidence" value="ECO:0007669"/>
    <property type="project" value="UniProtKB-EC"/>
</dbReference>
<dbReference type="FunFam" id="3.40.30.10:FF:000026">
    <property type="entry name" value="Glutaredoxin 2"/>
    <property type="match status" value="1"/>
</dbReference>
<dbReference type="GO" id="GO:0015038">
    <property type="term" value="F:glutathione disulfide oxidoreductase activity"/>
    <property type="evidence" value="ECO:0007669"/>
    <property type="project" value="TreeGrafter"/>
</dbReference>
<evidence type="ECO:0000256" key="3">
    <source>
        <dbReference type="ARBA" id="ARBA00022982"/>
    </source>
</evidence>
<dbReference type="PROSITE" id="PS00195">
    <property type="entry name" value="GLUTAREDOXIN_1"/>
    <property type="match status" value="1"/>
</dbReference>